<dbReference type="KEGG" id="prz:GZH47_19355"/>
<dbReference type="PANTHER" id="PTHR31630">
    <property type="entry name" value="PHYTANOYL-COA DIOXYGENASE-RELATED-RELATED"/>
    <property type="match status" value="1"/>
</dbReference>
<organism evidence="1 2">
    <name type="scientific">Paenibacillus rhizovicinus</name>
    <dbReference type="NCBI Taxonomy" id="2704463"/>
    <lineage>
        <taxon>Bacteria</taxon>
        <taxon>Bacillati</taxon>
        <taxon>Bacillota</taxon>
        <taxon>Bacilli</taxon>
        <taxon>Bacillales</taxon>
        <taxon>Paenibacillaceae</taxon>
        <taxon>Paenibacillus</taxon>
    </lineage>
</organism>
<protein>
    <submittedName>
        <fullName evidence="1">Phytanoyl-CoA dioxygenase family protein</fullName>
    </submittedName>
</protein>
<evidence type="ECO:0000313" key="2">
    <source>
        <dbReference type="Proteomes" id="UP000479114"/>
    </source>
</evidence>
<dbReference type="SUPFAM" id="SSF51197">
    <property type="entry name" value="Clavaminate synthase-like"/>
    <property type="match status" value="1"/>
</dbReference>
<dbReference type="Pfam" id="PF05721">
    <property type="entry name" value="PhyH"/>
    <property type="match status" value="1"/>
</dbReference>
<dbReference type="AlphaFoldDB" id="A0A6C0P331"/>
<dbReference type="GO" id="GO:0016706">
    <property type="term" value="F:2-oxoglutarate-dependent dioxygenase activity"/>
    <property type="evidence" value="ECO:0007669"/>
    <property type="project" value="UniProtKB-ARBA"/>
</dbReference>
<dbReference type="PANTHER" id="PTHR31630:SF6">
    <property type="entry name" value="PHYTANOYL-COA DIOXYGENASE-RELATED"/>
    <property type="match status" value="1"/>
</dbReference>
<sequence>MKDQSTELSLYSEFFRNNGYVLVKNAVPKALCDKAISRMFAFMGQSPDDRDGWYEPAAGMDGYFEDQERGMLPFFHDQSLWDIRMYPRVYDIFAELLGERKLWVSLDRVNMKLPKRENKGQLNANFIHWDTDTSNLKFPLTIPSGGLQGVLYLADTFADQGGFQCVPDIFRDLEGYIKRQPANRDPRVPDITGYDVMPIPGEAGDLLIWDVLLPHGNGENLSDDIRFAQYITMHPAPPVSHAKSRIDSWRNYSSTFLPEDPRGWERTHNDGPAQLTELGWKLLGIDSW</sequence>
<proteinExistence type="predicted"/>
<keyword evidence="2" id="KW-1185">Reference proteome</keyword>
<keyword evidence="1" id="KW-0223">Dioxygenase</keyword>
<gene>
    <name evidence="1" type="ORF">GZH47_19355</name>
</gene>
<dbReference type="EMBL" id="CP048286">
    <property type="protein sequence ID" value="QHW32751.1"/>
    <property type="molecule type" value="Genomic_DNA"/>
</dbReference>
<keyword evidence="1" id="KW-0560">Oxidoreductase</keyword>
<dbReference type="InterPro" id="IPR008775">
    <property type="entry name" value="Phytyl_CoA_dOase-like"/>
</dbReference>
<dbReference type="Proteomes" id="UP000479114">
    <property type="component" value="Chromosome"/>
</dbReference>
<reference evidence="1 2" key="1">
    <citation type="submission" date="2020-02" db="EMBL/GenBank/DDBJ databases">
        <title>Paenibacillus sp. nov., isolated from rhizosphere soil of tomato.</title>
        <authorList>
            <person name="Weon H.-Y."/>
            <person name="Lee S.A."/>
        </authorList>
    </citation>
    <scope>NUCLEOTIDE SEQUENCE [LARGE SCALE GENOMIC DNA]</scope>
    <source>
        <strain evidence="1 2">14171R-81</strain>
    </source>
</reference>
<dbReference type="Gene3D" id="2.60.120.620">
    <property type="entry name" value="q2cbj1_9rhob like domain"/>
    <property type="match status" value="1"/>
</dbReference>
<evidence type="ECO:0000313" key="1">
    <source>
        <dbReference type="EMBL" id="QHW32751.1"/>
    </source>
</evidence>
<name>A0A6C0P331_9BACL</name>
<accession>A0A6C0P331</accession>
<dbReference type="RefSeq" id="WP_162642589.1">
    <property type="nucleotide sequence ID" value="NZ_CP048286.1"/>
</dbReference>